<dbReference type="EMBL" id="CAJOBH010247876">
    <property type="protein sequence ID" value="CAF5130498.1"/>
    <property type="molecule type" value="Genomic_DNA"/>
</dbReference>
<evidence type="ECO:0000313" key="1">
    <source>
        <dbReference type="EMBL" id="CAF5130498.1"/>
    </source>
</evidence>
<comment type="caution">
    <text evidence="1">The sequence shown here is derived from an EMBL/GenBank/DDBJ whole genome shotgun (WGS) entry which is preliminary data.</text>
</comment>
<reference evidence="1" key="1">
    <citation type="submission" date="2021-02" db="EMBL/GenBank/DDBJ databases">
        <authorList>
            <person name="Nowell W R."/>
        </authorList>
    </citation>
    <scope>NUCLEOTIDE SEQUENCE</scope>
</reference>
<dbReference type="AlphaFoldDB" id="A0A8S3FM71"/>
<gene>
    <name evidence="1" type="ORF">BYL167_LOCUS68434</name>
</gene>
<proteinExistence type="predicted"/>
<feature type="non-terminal residue" evidence="1">
    <location>
        <position position="21"/>
    </location>
</feature>
<sequence length="21" mass="2428">MELDSLAEYSQILLPVYNCEP</sequence>
<name>A0A8S3FM71_9BILA</name>
<dbReference type="Proteomes" id="UP000681967">
    <property type="component" value="Unassembled WGS sequence"/>
</dbReference>
<protein>
    <submittedName>
        <fullName evidence="1">Uncharacterized protein</fullName>
    </submittedName>
</protein>
<organism evidence="1 2">
    <name type="scientific">Rotaria magnacalcarata</name>
    <dbReference type="NCBI Taxonomy" id="392030"/>
    <lineage>
        <taxon>Eukaryota</taxon>
        <taxon>Metazoa</taxon>
        <taxon>Spiralia</taxon>
        <taxon>Gnathifera</taxon>
        <taxon>Rotifera</taxon>
        <taxon>Eurotatoria</taxon>
        <taxon>Bdelloidea</taxon>
        <taxon>Philodinida</taxon>
        <taxon>Philodinidae</taxon>
        <taxon>Rotaria</taxon>
    </lineage>
</organism>
<accession>A0A8S3FM71</accession>
<evidence type="ECO:0000313" key="2">
    <source>
        <dbReference type="Proteomes" id="UP000681967"/>
    </source>
</evidence>